<keyword evidence="4" id="KW-1185">Reference proteome</keyword>
<evidence type="ECO:0000256" key="1">
    <source>
        <dbReference type="ARBA" id="ARBA00005578"/>
    </source>
</evidence>
<organism evidence="3 4">
    <name type="scientific">Tilletia indica</name>
    <dbReference type="NCBI Taxonomy" id="43049"/>
    <lineage>
        <taxon>Eukaryota</taxon>
        <taxon>Fungi</taxon>
        <taxon>Dikarya</taxon>
        <taxon>Basidiomycota</taxon>
        <taxon>Ustilaginomycotina</taxon>
        <taxon>Exobasidiomycetes</taxon>
        <taxon>Tilletiales</taxon>
        <taxon>Tilletiaceae</taxon>
        <taxon>Tilletia</taxon>
    </lineage>
</organism>
<dbReference type="EMBL" id="LWDF02000013">
    <property type="protein sequence ID" value="KAE8260326.1"/>
    <property type="molecule type" value="Genomic_DNA"/>
</dbReference>
<name>A0A177TDE8_9BASI</name>
<comment type="similarity">
    <text evidence="1 2">Belongs to the BolA/IbaG family.</text>
</comment>
<reference evidence="3" key="2">
    <citation type="journal article" date="2019" name="IMA Fungus">
        <title>Genome sequencing and comparison of five Tilletia species to identify candidate genes for the detection of regulated species infecting wheat.</title>
        <authorList>
            <person name="Nguyen H.D.T."/>
            <person name="Sultana T."/>
            <person name="Kesanakurti P."/>
            <person name="Hambleton S."/>
        </authorList>
    </citation>
    <scope>NUCLEOTIDE SEQUENCE</scope>
    <source>
        <strain evidence="3">DAOMC 236416</strain>
    </source>
</reference>
<comment type="caution">
    <text evidence="3">The sequence shown here is derived from an EMBL/GenBank/DDBJ whole genome shotgun (WGS) entry which is preliminary data.</text>
</comment>
<dbReference type="InterPro" id="IPR052275">
    <property type="entry name" value="Mt_Fe-S_assembly_factor"/>
</dbReference>
<protein>
    <submittedName>
        <fullName evidence="3">Uncharacterized protein</fullName>
    </submittedName>
</protein>
<dbReference type="Pfam" id="PF01722">
    <property type="entry name" value="BolA"/>
    <property type="match status" value="1"/>
</dbReference>
<dbReference type="InterPro" id="IPR036065">
    <property type="entry name" value="BolA-like_sf"/>
</dbReference>
<evidence type="ECO:0000256" key="2">
    <source>
        <dbReference type="RuleBase" id="RU003860"/>
    </source>
</evidence>
<accession>A0A177TDE8</accession>
<reference evidence="3" key="1">
    <citation type="submission" date="2016-04" db="EMBL/GenBank/DDBJ databases">
        <authorList>
            <person name="Nguyen H.D."/>
            <person name="Samba Siva P."/>
            <person name="Cullis J."/>
            <person name="Levesque C.A."/>
            <person name="Hambleton S."/>
        </authorList>
    </citation>
    <scope>NUCLEOTIDE SEQUENCE</scope>
    <source>
        <strain evidence="3">DAOMC 236416</strain>
    </source>
</reference>
<gene>
    <name evidence="3" type="ORF">A4X13_0g422</name>
</gene>
<dbReference type="GO" id="GO:0005759">
    <property type="term" value="C:mitochondrial matrix"/>
    <property type="evidence" value="ECO:0007669"/>
    <property type="project" value="TreeGrafter"/>
</dbReference>
<dbReference type="InterPro" id="IPR002634">
    <property type="entry name" value="BolA"/>
</dbReference>
<proteinExistence type="inferred from homology"/>
<dbReference type="AlphaFoldDB" id="A0A177TDE8"/>
<evidence type="ECO:0000313" key="4">
    <source>
        <dbReference type="Proteomes" id="UP000077521"/>
    </source>
</evidence>
<sequence length="137" mass="15147">MFSLTARIARAGPLRVAACPLHKNTLPSWTSARTLAPSLLPARTFVSSHSRLERAKGGQPDEGERKIIELLKTRFNPKQIQVADISGGCGSFYAITLTSKEFNGLSTIKQHRLVNQELKDIIADIHGLQLRTRGEEE</sequence>
<evidence type="ECO:0000313" key="3">
    <source>
        <dbReference type="EMBL" id="KAE8260326.1"/>
    </source>
</evidence>
<dbReference type="Gene3D" id="3.30.300.90">
    <property type="entry name" value="BolA-like"/>
    <property type="match status" value="1"/>
</dbReference>
<dbReference type="PANTHER" id="PTHR46188">
    <property type="entry name" value="BOLA-LIKE PROTEIN 3"/>
    <property type="match status" value="1"/>
</dbReference>
<dbReference type="Proteomes" id="UP000077521">
    <property type="component" value="Unassembled WGS sequence"/>
</dbReference>
<dbReference type="SUPFAM" id="SSF82657">
    <property type="entry name" value="BolA-like"/>
    <property type="match status" value="1"/>
</dbReference>
<dbReference type="PANTHER" id="PTHR46188:SF1">
    <property type="entry name" value="BOLA-LIKE PROTEIN 3"/>
    <property type="match status" value="1"/>
</dbReference>